<evidence type="ECO:0000256" key="2">
    <source>
        <dbReference type="SAM" id="Phobius"/>
    </source>
</evidence>
<evidence type="ECO:0000313" key="3">
    <source>
        <dbReference type="EMBL" id="NEK54830.1"/>
    </source>
</evidence>
<accession>A0A6P0DRZ2</accession>
<proteinExistence type="predicted"/>
<sequence length="95" mass="10038">MSDPNYHSLDTDSSIGGPVRRSGVGLMRPIAVIAAIAGVSVVLYFLLAGGEQQPAIDTTPREEFRPVQTPRNEGFRTPAPPPLPTVVVPEAPPPP</sequence>
<feature type="non-terminal residue" evidence="3">
    <location>
        <position position="95"/>
    </location>
</feature>
<comment type="caution">
    <text evidence="3">The sequence shown here is derived from an EMBL/GenBank/DDBJ whole genome shotgun (WGS) entry which is preliminary data.</text>
</comment>
<dbReference type="AlphaFoldDB" id="A0A6P0DRZ2"/>
<keyword evidence="2" id="KW-1133">Transmembrane helix</keyword>
<dbReference type="EMBL" id="WXXP01000049">
    <property type="protein sequence ID" value="NEK54830.1"/>
    <property type="molecule type" value="Genomic_DNA"/>
</dbReference>
<evidence type="ECO:0000313" key="4">
    <source>
        <dbReference type="Proteomes" id="UP000471409"/>
    </source>
</evidence>
<keyword evidence="2" id="KW-0472">Membrane</keyword>
<feature type="transmembrane region" description="Helical" evidence="2">
    <location>
        <begin position="26"/>
        <end position="47"/>
    </location>
</feature>
<keyword evidence="2" id="KW-0812">Transmembrane</keyword>
<reference evidence="3 4" key="1">
    <citation type="submission" date="2020-01" db="EMBL/GenBank/DDBJ databases">
        <title>Rhizobium genotypes associated with high levels of biological nitrogen fixation by grain legumes in a temperate-maritime cropping system.</title>
        <authorList>
            <person name="Maluk M."/>
            <person name="Francesc Ferrando Molina F."/>
            <person name="Lopez Del Egido L."/>
            <person name="Lafos M."/>
            <person name="Langarica-Fuentes A."/>
            <person name="Gebre Yohannes G."/>
            <person name="Young M.W."/>
            <person name="Martin P."/>
            <person name="Gantlett R."/>
            <person name="Kenicer G."/>
            <person name="Hawes C."/>
            <person name="Begg G.S."/>
            <person name="Quilliam R.S."/>
            <person name="Squire G.R."/>
            <person name="Poole P.S."/>
            <person name="Young P.W."/>
            <person name="Iannetta P.M."/>
            <person name="James E.K."/>
        </authorList>
    </citation>
    <scope>NUCLEOTIDE SEQUENCE [LARGE SCALE GENOMIC DNA]</scope>
    <source>
        <strain evidence="3 4">JHI944</strain>
    </source>
</reference>
<dbReference type="Proteomes" id="UP000471409">
    <property type="component" value="Unassembled WGS sequence"/>
</dbReference>
<name>A0A6P0DRZ2_RHILE</name>
<feature type="region of interest" description="Disordered" evidence="1">
    <location>
        <begin position="52"/>
        <end position="95"/>
    </location>
</feature>
<feature type="compositionally biased region" description="Pro residues" evidence="1">
    <location>
        <begin position="78"/>
        <end position="95"/>
    </location>
</feature>
<gene>
    <name evidence="3" type="ORF">GUK36_36695</name>
</gene>
<feature type="region of interest" description="Disordered" evidence="1">
    <location>
        <begin position="1"/>
        <end position="21"/>
    </location>
</feature>
<protein>
    <submittedName>
        <fullName evidence="3">Conjugal transfer protein TrbI</fullName>
    </submittedName>
</protein>
<organism evidence="3 4">
    <name type="scientific">Rhizobium leguminosarum</name>
    <dbReference type="NCBI Taxonomy" id="384"/>
    <lineage>
        <taxon>Bacteria</taxon>
        <taxon>Pseudomonadati</taxon>
        <taxon>Pseudomonadota</taxon>
        <taxon>Alphaproteobacteria</taxon>
        <taxon>Hyphomicrobiales</taxon>
        <taxon>Rhizobiaceae</taxon>
        <taxon>Rhizobium/Agrobacterium group</taxon>
        <taxon>Rhizobium</taxon>
    </lineage>
</organism>
<evidence type="ECO:0000256" key="1">
    <source>
        <dbReference type="SAM" id="MobiDB-lite"/>
    </source>
</evidence>